<evidence type="ECO:0000259" key="3">
    <source>
        <dbReference type="PROSITE" id="PS51186"/>
    </source>
</evidence>
<keyword evidence="5" id="KW-1185">Reference proteome</keyword>
<comment type="caution">
    <text evidence="4">The sequence shown here is derived from an EMBL/GenBank/DDBJ whole genome shotgun (WGS) entry which is preliminary data.</text>
</comment>
<dbReference type="EMBL" id="LXYT01000001">
    <property type="protein sequence ID" value="OLY44603.1"/>
    <property type="molecule type" value="Genomic_DNA"/>
</dbReference>
<accession>A0A1R0FC68</accession>
<dbReference type="AlphaFoldDB" id="A0A1R0FC68"/>
<dbReference type="InterPro" id="IPR000182">
    <property type="entry name" value="GNAT_dom"/>
</dbReference>
<evidence type="ECO:0000313" key="4">
    <source>
        <dbReference type="EMBL" id="OLY44603.1"/>
    </source>
</evidence>
<dbReference type="PROSITE" id="PS51186">
    <property type="entry name" value="GNAT"/>
    <property type="match status" value="1"/>
</dbReference>
<evidence type="ECO:0000256" key="2">
    <source>
        <dbReference type="ARBA" id="ARBA00023315"/>
    </source>
</evidence>
<name>A0A1R0FC68_9HYPH</name>
<keyword evidence="4" id="KW-0689">Ribosomal protein</keyword>
<dbReference type="InterPro" id="IPR050832">
    <property type="entry name" value="Bact_Acetyltransf"/>
</dbReference>
<dbReference type="InterPro" id="IPR016181">
    <property type="entry name" value="Acyl_CoA_acyltransferase"/>
</dbReference>
<dbReference type="PANTHER" id="PTHR43877:SF2">
    <property type="entry name" value="AMINOALKYLPHOSPHONATE N-ACETYLTRANSFERASE-RELATED"/>
    <property type="match status" value="1"/>
</dbReference>
<dbReference type="Pfam" id="PF11814">
    <property type="entry name" value="DUF3335"/>
    <property type="match status" value="1"/>
</dbReference>
<dbReference type="Gene3D" id="3.90.70.10">
    <property type="entry name" value="Cysteine proteinases"/>
    <property type="match status" value="1"/>
</dbReference>
<keyword evidence="4" id="KW-0687">Ribonucleoprotein</keyword>
<dbReference type="GO" id="GO:0016747">
    <property type="term" value="F:acyltransferase activity, transferring groups other than amino-acyl groups"/>
    <property type="evidence" value="ECO:0007669"/>
    <property type="project" value="InterPro"/>
</dbReference>
<dbReference type="PANTHER" id="PTHR43877">
    <property type="entry name" value="AMINOALKYLPHOSPHONATE N-ACETYLTRANSFERASE-RELATED-RELATED"/>
    <property type="match status" value="1"/>
</dbReference>
<dbReference type="Pfam" id="PF00583">
    <property type="entry name" value="Acetyltransf_1"/>
    <property type="match status" value="1"/>
</dbReference>
<sequence>MGNLIKRQATIDDIDSLVAIEEACFDSDRISRRSFRTLIDRPTARTIVAELDGTIIGYAMILFRKGTALARLYSLAVKPGGKIKGVGSRLLEAAEQAAFDEGRVYMRLEVREDNERAIKLYERFRYRPIGRYLDYYADHTPALRYEKTLRGDTPVETSVPYYQQTSEFTCGAACLMMALKYFNPQSRLDPVFELRLWRGATTVFMLSGPGGCEPFGLAVLAHNYGLKAEIIVTSYEFLFINSVRDPKKREIMEIAQTDFREQADAAHIPVRIAAFTLDDIRAALARGALVLVLISFYHMFGEKIPHWVLVHGDDGSHILIHDPWVEEDEGETIADSANLPLNYKVFDHIARFGKDGLRAAVILEKS</sequence>
<dbReference type="SUPFAM" id="SSF55729">
    <property type="entry name" value="Acyl-CoA N-acyltransferases (Nat)"/>
    <property type="match status" value="1"/>
</dbReference>
<dbReference type="InterPro" id="IPR021770">
    <property type="entry name" value="DUF3335"/>
</dbReference>
<keyword evidence="1" id="KW-0808">Transferase</keyword>
<keyword evidence="2" id="KW-0012">Acyltransferase</keyword>
<dbReference type="Gene3D" id="3.40.630.30">
    <property type="match status" value="1"/>
</dbReference>
<gene>
    <name evidence="4" type="ORF">PEB0149_020750</name>
</gene>
<protein>
    <submittedName>
        <fullName evidence="4">Ribosomal protein S18 acetylase RimI</fullName>
    </submittedName>
</protein>
<dbReference type="Proteomes" id="UP000187344">
    <property type="component" value="Unassembled WGS sequence"/>
</dbReference>
<evidence type="ECO:0000256" key="1">
    <source>
        <dbReference type="ARBA" id="ARBA00022679"/>
    </source>
</evidence>
<organism evidence="4 5">
    <name type="scientific">Bartonella apis</name>
    <dbReference type="NCBI Taxonomy" id="1686310"/>
    <lineage>
        <taxon>Bacteria</taxon>
        <taxon>Pseudomonadati</taxon>
        <taxon>Pseudomonadota</taxon>
        <taxon>Alphaproteobacteria</taxon>
        <taxon>Hyphomicrobiales</taxon>
        <taxon>Bartonellaceae</taxon>
        <taxon>Bartonella</taxon>
    </lineage>
</organism>
<feature type="domain" description="N-acetyltransferase" evidence="3">
    <location>
        <begin position="4"/>
        <end position="150"/>
    </location>
</feature>
<dbReference type="CDD" id="cd04301">
    <property type="entry name" value="NAT_SF"/>
    <property type="match status" value="1"/>
</dbReference>
<proteinExistence type="predicted"/>
<dbReference type="OrthoDB" id="9803233at2"/>
<dbReference type="RefSeq" id="WP_075869711.1">
    <property type="nucleotide sequence ID" value="NZ_CALYQA010000005.1"/>
</dbReference>
<dbReference type="GO" id="GO:0005840">
    <property type="term" value="C:ribosome"/>
    <property type="evidence" value="ECO:0007669"/>
    <property type="project" value="UniProtKB-KW"/>
</dbReference>
<reference evidence="4 5" key="1">
    <citation type="submission" date="2016-12" db="EMBL/GenBank/DDBJ databases">
        <title>Comparative genomics of Bartonella apis.</title>
        <authorList>
            <person name="Engel P."/>
        </authorList>
    </citation>
    <scope>NUCLEOTIDE SEQUENCE [LARGE SCALE GENOMIC DNA]</scope>
    <source>
        <strain evidence="4 5">PEB0149</strain>
    </source>
</reference>
<evidence type="ECO:0000313" key="5">
    <source>
        <dbReference type="Proteomes" id="UP000187344"/>
    </source>
</evidence>